<evidence type="ECO:0000259" key="1">
    <source>
        <dbReference type="SMART" id="SM00860"/>
    </source>
</evidence>
<name>A0A223S296_9ACTN</name>
<dbReference type="AlphaFoldDB" id="A0A223S296"/>
<proteinExistence type="predicted"/>
<keyword evidence="3" id="KW-1185">Reference proteome</keyword>
<dbReference type="RefSeq" id="WP_017621292.1">
    <property type="nucleotide sequence ID" value="NZ_ANBG01000404.1"/>
</dbReference>
<gene>
    <name evidence="2" type="ORF">CDO52_04500</name>
</gene>
<dbReference type="SMART" id="SM00860">
    <property type="entry name" value="SMI1_KNR4"/>
    <property type="match status" value="1"/>
</dbReference>
<dbReference type="OrthoDB" id="4103969at2"/>
<dbReference type="KEGG" id="ngv:CDO52_04500"/>
<dbReference type="SUPFAM" id="SSF160631">
    <property type="entry name" value="SMI1/KNR4-like"/>
    <property type="match status" value="1"/>
</dbReference>
<sequence>MSIGFIEVFPPATADQIIGLEQHVGSPIPPAFRAFLGANNGGQPYPNYLRTNHDVSVHLFLGIGHKWEPYFDIYRYLRVYSDRVIPRFLPVATDEGGNLLYLSCNDSDYGHVYFWDHELEAEDDAPPTTENITFVAPDFRVFFDNLQPR</sequence>
<protein>
    <submittedName>
        <fullName evidence="2">SMI1/KNR4 family protein</fullName>
    </submittedName>
</protein>
<reference evidence="2 3" key="1">
    <citation type="submission" date="2017-08" db="EMBL/GenBank/DDBJ databases">
        <title>The complete genome sequence of Nocardiopsis gilva YIM 90087.</title>
        <authorList>
            <person name="Yin M."/>
            <person name="Tang S."/>
        </authorList>
    </citation>
    <scope>NUCLEOTIDE SEQUENCE [LARGE SCALE GENOMIC DNA]</scope>
    <source>
        <strain evidence="2 3">YIM 90087</strain>
    </source>
</reference>
<dbReference type="Proteomes" id="UP000215005">
    <property type="component" value="Chromosome"/>
</dbReference>
<dbReference type="Pfam" id="PF09346">
    <property type="entry name" value="SMI1_KNR4"/>
    <property type="match status" value="1"/>
</dbReference>
<accession>A0A223S296</accession>
<dbReference type="InterPro" id="IPR037883">
    <property type="entry name" value="Knr4/Smi1-like_sf"/>
</dbReference>
<dbReference type="InterPro" id="IPR018958">
    <property type="entry name" value="Knr4/Smi1-like_dom"/>
</dbReference>
<organism evidence="2 3">
    <name type="scientific">Nocardiopsis gilva YIM 90087</name>
    <dbReference type="NCBI Taxonomy" id="1235441"/>
    <lineage>
        <taxon>Bacteria</taxon>
        <taxon>Bacillati</taxon>
        <taxon>Actinomycetota</taxon>
        <taxon>Actinomycetes</taxon>
        <taxon>Streptosporangiales</taxon>
        <taxon>Nocardiopsidaceae</taxon>
        <taxon>Nocardiopsis</taxon>
    </lineage>
</organism>
<feature type="domain" description="Knr4/Smi1-like" evidence="1">
    <location>
        <begin position="11"/>
        <end position="145"/>
    </location>
</feature>
<dbReference type="Gene3D" id="3.40.1580.10">
    <property type="entry name" value="SMI1/KNR4-like"/>
    <property type="match status" value="1"/>
</dbReference>
<evidence type="ECO:0000313" key="2">
    <source>
        <dbReference type="EMBL" id="ASU82139.1"/>
    </source>
</evidence>
<evidence type="ECO:0000313" key="3">
    <source>
        <dbReference type="Proteomes" id="UP000215005"/>
    </source>
</evidence>
<dbReference type="EMBL" id="CP022753">
    <property type="protein sequence ID" value="ASU82139.1"/>
    <property type="molecule type" value="Genomic_DNA"/>
</dbReference>